<dbReference type="RefSeq" id="WP_244747156.1">
    <property type="nucleotide sequence ID" value="NZ_CP095071.1"/>
</dbReference>
<feature type="transmembrane region" description="Helical" evidence="5">
    <location>
        <begin position="9"/>
        <end position="30"/>
    </location>
</feature>
<dbReference type="InterPro" id="IPR004474">
    <property type="entry name" value="LytR_CpsA_psr"/>
</dbReference>
<organism evidence="7 8">
    <name type="scientific">Gracilibacillus salinarum</name>
    <dbReference type="NCBI Taxonomy" id="2932255"/>
    <lineage>
        <taxon>Bacteria</taxon>
        <taxon>Bacillati</taxon>
        <taxon>Bacillota</taxon>
        <taxon>Bacilli</taxon>
        <taxon>Bacillales</taxon>
        <taxon>Bacillaceae</taxon>
        <taxon>Gracilibacillus</taxon>
    </lineage>
</organism>
<evidence type="ECO:0000313" key="7">
    <source>
        <dbReference type="EMBL" id="UOQ86789.1"/>
    </source>
</evidence>
<gene>
    <name evidence="7" type="ORF">MUN87_07855</name>
</gene>
<dbReference type="Gene3D" id="3.40.630.190">
    <property type="entry name" value="LCP protein"/>
    <property type="match status" value="1"/>
</dbReference>
<keyword evidence="3" id="KW-0735">Signal-anchor</keyword>
<dbReference type="EMBL" id="CP095071">
    <property type="protein sequence ID" value="UOQ86789.1"/>
    <property type="molecule type" value="Genomic_DNA"/>
</dbReference>
<evidence type="ECO:0000256" key="1">
    <source>
        <dbReference type="ARBA" id="ARBA00006068"/>
    </source>
</evidence>
<keyword evidence="5" id="KW-0472">Membrane</keyword>
<reference evidence="7 8" key="1">
    <citation type="submission" date="2022-04" db="EMBL/GenBank/DDBJ databases">
        <title>Gracilibacillus sp. isolated from saltern.</title>
        <authorList>
            <person name="Won M."/>
            <person name="Lee C.-M."/>
            <person name="Woen H.-Y."/>
            <person name="Kwon S.-W."/>
        </authorList>
    </citation>
    <scope>NUCLEOTIDE SEQUENCE [LARGE SCALE GENOMIC DNA]</scope>
    <source>
        <strain evidence="7 8">SSPM10-3</strain>
    </source>
</reference>
<dbReference type="Pfam" id="PF03816">
    <property type="entry name" value="LytR_cpsA_psr"/>
    <property type="match status" value="1"/>
</dbReference>
<dbReference type="InterPro" id="IPR050922">
    <property type="entry name" value="LytR/CpsA/Psr_CW_biosynth"/>
</dbReference>
<protein>
    <submittedName>
        <fullName evidence="7">LCP family protein</fullName>
    </submittedName>
</protein>
<evidence type="ECO:0000259" key="6">
    <source>
        <dbReference type="Pfam" id="PF03816"/>
    </source>
</evidence>
<comment type="similarity">
    <text evidence="1">Belongs to the LytR/CpsA/Psr (LCP) family.</text>
</comment>
<proteinExistence type="inferred from homology"/>
<feature type="domain" description="Cell envelope-related transcriptional attenuator" evidence="6">
    <location>
        <begin position="82"/>
        <end position="229"/>
    </location>
</feature>
<evidence type="ECO:0000256" key="3">
    <source>
        <dbReference type="ARBA" id="ARBA00022968"/>
    </source>
</evidence>
<dbReference type="PANTHER" id="PTHR33392">
    <property type="entry name" value="POLYISOPRENYL-TEICHOIC ACID--PEPTIDOGLYCAN TEICHOIC ACID TRANSFERASE TAGU"/>
    <property type="match status" value="1"/>
</dbReference>
<dbReference type="NCBIfam" id="TIGR00350">
    <property type="entry name" value="lytR_cpsA_psr"/>
    <property type="match status" value="1"/>
</dbReference>
<evidence type="ECO:0000256" key="4">
    <source>
        <dbReference type="ARBA" id="ARBA00022989"/>
    </source>
</evidence>
<dbReference type="Proteomes" id="UP000831537">
    <property type="component" value="Chromosome"/>
</dbReference>
<keyword evidence="8" id="KW-1185">Reference proteome</keyword>
<evidence type="ECO:0000256" key="5">
    <source>
        <dbReference type="SAM" id="Phobius"/>
    </source>
</evidence>
<sequence>MKEKKKTPLWFKIVIGICLIFVLSIAGYLYSIYSKAQQTVDNKVHQEVETIDTNLTEKKVQEQEPLNILLLGVDERSTDSGRSDALMVLSLKPGSNEMQLVSIPRDTRTEIVGKGYQDKINHAYAYGGVDTSINTVENFLDIDLDYYVQMNMEGLSDLVDALGGITVTNQLDWYDEGYYKEGYHYQKGEIQMDGPKTMGYVRMRHLDQNGDFGRTERQRQVIKAIIDKGASFQSAGKINELIDVLGNNVVTNMKFNDMTNLFANYRDTRKKFDSYMMQGQGTNIDGIYYLIVGSEEVEKVHGMLVKGGA</sequence>
<keyword evidence="4 5" id="KW-1133">Transmembrane helix</keyword>
<name>A0ABY4GRC0_9BACI</name>
<dbReference type="PANTHER" id="PTHR33392:SF6">
    <property type="entry name" value="POLYISOPRENYL-TEICHOIC ACID--PEPTIDOGLYCAN TEICHOIC ACID TRANSFERASE TAGU"/>
    <property type="match status" value="1"/>
</dbReference>
<evidence type="ECO:0000313" key="8">
    <source>
        <dbReference type="Proteomes" id="UP000831537"/>
    </source>
</evidence>
<keyword evidence="2 5" id="KW-0812">Transmembrane</keyword>
<evidence type="ECO:0000256" key="2">
    <source>
        <dbReference type="ARBA" id="ARBA00022692"/>
    </source>
</evidence>
<accession>A0ABY4GRC0</accession>